<dbReference type="RefSeq" id="WP_344672799.1">
    <property type="nucleotide sequence ID" value="NZ_BAAAZI010000002.1"/>
</dbReference>
<feature type="transmembrane region" description="Helical" evidence="1">
    <location>
        <begin position="340"/>
        <end position="357"/>
    </location>
</feature>
<dbReference type="EMBL" id="BAAAZI010000002">
    <property type="protein sequence ID" value="GAA4131579.1"/>
    <property type="molecule type" value="Genomic_DNA"/>
</dbReference>
<dbReference type="Proteomes" id="UP001500101">
    <property type="component" value="Unassembled WGS sequence"/>
</dbReference>
<sequence>MNEKTLKYRNLSIDFLRGLAIVGMVLAAVIPWSHVFPGWMYHAQIAPPDFKFNPDKPGITWVDLVFPFFLFSMGAAFPFALKKLLDNKQFKQIGQIIIRRGFLLVVFAIALAYLTPENLTASEPINYLTSLTAFAAFFLLFMRFEGSQLKKYALQGSGFILLIILTYYHSEIVGNTFNKAKSNIIILVLANMAVFGTIGWLLSANNFYLRIALMLAFMGIWFTKDIPGSWTANIWNFHPKLHWFYNFAYLKYLCIVLPGSILGDLIWSQKHHFQSPFSNYEKKQSALLAMLSLAFVAVHVICLYARWINADLIAHVLFIILFYWLLRNEKEGKLAFYKQLVFAGMIFSTIGLFFEPLDGGIKKDPSSFSYWFITSGLAFVFYLTCDYVSTFWKENFLIKAFIRCGQNPMIAYCVSAFFITPVLGLSYILPWLDQLANVSPYLGLIRTLVFITLMIVITNYCSKRHWFWRS</sequence>
<name>A0ABP7Y6R3_9SPHI</name>
<keyword evidence="1" id="KW-1133">Transmembrane helix</keyword>
<feature type="transmembrane region" description="Helical" evidence="1">
    <location>
        <begin position="441"/>
        <end position="461"/>
    </location>
</feature>
<feature type="transmembrane region" description="Helical" evidence="1">
    <location>
        <begin position="127"/>
        <end position="145"/>
    </location>
</feature>
<accession>A0ABP7Y6R3</accession>
<feature type="transmembrane region" description="Helical" evidence="1">
    <location>
        <begin position="243"/>
        <end position="267"/>
    </location>
</feature>
<feature type="transmembrane region" description="Helical" evidence="1">
    <location>
        <begin position="287"/>
        <end position="306"/>
    </location>
</feature>
<feature type="transmembrane region" description="Helical" evidence="1">
    <location>
        <begin position="97"/>
        <end position="115"/>
    </location>
</feature>
<feature type="transmembrane region" description="Helical" evidence="1">
    <location>
        <begin position="369"/>
        <end position="388"/>
    </location>
</feature>
<feature type="transmembrane region" description="Helical" evidence="1">
    <location>
        <begin position="152"/>
        <end position="170"/>
    </location>
</feature>
<feature type="transmembrane region" description="Helical" evidence="1">
    <location>
        <begin position="64"/>
        <end position="85"/>
    </location>
</feature>
<keyword evidence="1" id="KW-0812">Transmembrane</keyword>
<evidence type="ECO:0000313" key="3">
    <source>
        <dbReference type="EMBL" id="GAA4131579.1"/>
    </source>
</evidence>
<organism evidence="3 4">
    <name type="scientific">Sphingobacterium kyonggiense</name>
    <dbReference type="NCBI Taxonomy" id="714075"/>
    <lineage>
        <taxon>Bacteria</taxon>
        <taxon>Pseudomonadati</taxon>
        <taxon>Bacteroidota</taxon>
        <taxon>Sphingobacteriia</taxon>
        <taxon>Sphingobacteriales</taxon>
        <taxon>Sphingobacteriaceae</taxon>
        <taxon>Sphingobacterium</taxon>
    </lineage>
</organism>
<feature type="domain" description="DUF5009" evidence="2">
    <location>
        <begin position="9"/>
        <end position="265"/>
    </location>
</feature>
<evidence type="ECO:0000313" key="4">
    <source>
        <dbReference type="Proteomes" id="UP001500101"/>
    </source>
</evidence>
<protein>
    <submittedName>
        <fullName evidence="3">DUF5009 domain-containing protein</fullName>
    </submittedName>
</protein>
<evidence type="ECO:0000259" key="2">
    <source>
        <dbReference type="Pfam" id="PF16401"/>
    </source>
</evidence>
<feature type="transmembrane region" description="Helical" evidence="1">
    <location>
        <begin position="207"/>
        <end position="223"/>
    </location>
</feature>
<reference evidence="4" key="1">
    <citation type="journal article" date="2019" name="Int. J. Syst. Evol. Microbiol.">
        <title>The Global Catalogue of Microorganisms (GCM) 10K type strain sequencing project: providing services to taxonomists for standard genome sequencing and annotation.</title>
        <authorList>
            <consortium name="The Broad Institute Genomics Platform"/>
            <consortium name="The Broad Institute Genome Sequencing Center for Infectious Disease"/>
            <person name="Wu L."/>
            <person name="Ma J."/>
        </authorList>
    </citation>
    <scope>NUCLEOTIDE SEQUENCE [LARGE SCALE GENOMIC DNA]</scope>
    <source>
        <strain evidence="4">JCM 16704</strain>
    </source>
</reference>
<keyword evidence="4" id="KW-1185">Reference proteome</keyword>
<feature type="transmembrane region" description="Helical" evidence="1">
    <location>
        <begin position="312"/>
        <end position="328"/>
    </location>
</feature>
<dbReference type="Pfam" id="PF16401">
    <property type="entry name" value="DUF5009"/>
    <property type="match status" value="1"/>
</dbReference>
<dbReference type="PANTHER" id="PTHR31061">
    <property type="entry name" value="LD22376P"/>
    <property type="match status" value="1"/>
</dbReference>
<evidence type="ECO:0000256" key="1">
    <source>
        <dbReference type="SAM" id="Phobius"/>
    </source>
</evidence>
<feature type="transmembrane region" description="Helical" evidence="1">
    <location>
        <begin position="409"/>
        <end position="429"/>
    </location>
</feature>
<dbReference type="InterPro" id="IPR032176">
    <property type="entry name" value="DUF5009"/>
</dbReference>
<keyword evidence="1" id="KW-0472">Membrane</keyword>
<comment type="caution">
    <text evidence="3">The sequence shown here is derived from an EMBL/GenBank/DDBJ whole genome shotgun (WGS) entry which is preliminary data.</text>
</comment>
<feature type="transmembrane region" description="Helical" evidence="1">
    <location>
        <begin position="182"/>
        <end position="202"/>
    </location>
</feature>
<feature type="transmembrane region" description="Helical" evidence="1">
    <location>
        <begin position="12"/>
        <end position="32"/>
    </location>
</feature>
<proteinExistence type="predicted"/>
<dbReference type="PANTHER" id="PTHR31061:SF24">
    <property type="entry name" value="LD22376P"/>
    <property type="match status" value="1"/>
</dbReference>
<gene>
    <name evidence="3" type="ORF">GCM10022216_01750</name>
</gene>